<dbReference type="Proteomes" id="UP001549167">
    <property type="component" value="Unassembled WGS sequence"/>
</dbReference>
<dbReference type="PANTHER" id="PTHR43155">
    <property type="entry name" value="CYCLIC DI-GMP PHOSPHODIESTERASE PA4108-RELATED"/>
    <property type="match status" value="1"/>
</dbReference>
<dbReference type="Pfam" id="PF13487">
    <property type="entry name" value="HD_5"/>
    <property type="match status" value="1"/>
</dbReference>
<dbReference type="InterPro" id="IPR037522">
    <property type="entry name" value="HD_GYP_dom"/>
</dbReference>
<gene>
    <name evidence="2" type="ORF">ABID56_001927</name>
</gene>
<dbReference type="Gene3D" id="1.10.3210.10">
    <property type="entry name" value="Hypothetical protein af1432"/>
    <property type="match status" value="1"/>
</dbReference>
<accession>A0ABV2KW57</accession>
<evidence type="ECO:0000259" key="1">
    <source>
        <dbReference type="PROSITE" id="PS51832"/>
    </source>
</evidence>
<proteinExistence type="predicted"/>
<dbReference type="PANTHER" id="PTHR43155:SF2">
    <property type="entry name" value="CYCLIC DI-GMP PHOSPHODIESTERASE PA4108"/>
    <property type="match status" value="1"/>
</dbReference>
<protein>
    <submittedName>
        <fullName evidence="2">HD-GYP domain-containing protein (C-di-GMP phosphodiesterase class II)</fullName>
    </submittedName>
</protein>
<sequence>MKVHPQQLVPGCLITKDVMGLTITPLIPRNTVVDPVHMQVLEKFRISEVEVANKLVTGEDFEVEEQSEDEQQNTQEIPFFEHYVDAVKETRLMFENWGSRAALDFKGIRELVLPLVQKAEDKRDVVLKLHHYNDPKTYMYYHMVAMAVISTYLAKRLGYEESERNNIAMAAYLSDLGMLKSQKDKYLKDRSLKHEEYEQIQKHPIESYHILNDEPFSQDLKMAVLQHHERLDGSGYPMGVKSDKVHRFARILAVADMFHAMTSERMYRQKQSPYKVIEEMRKDHINKLDMKVLNELVCCIVNFGNGTKVKLSNNDYGTIVFTDERYPTRPLILLNKNKDIINLVDEKDLYIDEIL</sequence>
<dbReference type="RefSeq" id="WP_354220573.1">
    <property type="nucleotide sequence ID" value="NZ_JBEPMX010000009.1"/>
</dbReference>
<dbReference type="EMBL" id="JBEPMX010000009">
    <property type="protein sequence ID" value="MET3683817.1"/>
    <property type="molecule type" value="Genomic_DNA"/>
</dbReference>
<organism evidence="2 3">
    <name type="scientific">Alkalibacillus flavidus</name>
    <dbReference type="NCBI Taxonomy" id="546021"/>
    <lineage>
        <taxon>Bacteria</taxon>
        <taxon>Bacillati</taxon>
        <taxon>Bacillota</taxon>
        <taxon>Bacilli</taxon>
        <taxon>Bacillales</taxon>
        <taxon>Bacillaceae</taxon>
        <taxon>Alkalibacillus</taxon>
    </lineage>
</organism>
<comment type="caution">
    <text evidence="2">The sequence shown here is derived from an EMBL/GenBank/DDBJ whole genome shotgun (WGS) entry which is preliminary data.</text>
</comment>
<dbReference type="SUPFAM" id="SSF109604">
    <property type="entry name" value="HD-domain/PDEase-like"/>
    <property type="match status" value="1"/>
</dbReference>
<reference evidence="2 3" key="1">
    <citation type="submission" date="2024-06" db="EMBL/GenBank/DDBJ databases">
        <title>Genomic Encyclopedia of Type Strains, Phase IV (KMG-IV): sequencing the most valuable type-strain genomes for metagenomic binning, comparative biology and taxonomic classification.</title>
        <authorList>
            <person name="Goeker M."/>
        </authorList>
    </citation>
    <scope>NUCLEOTIDE SEQUENCE [LARGE SCALE GENOMIC DNA]</scope>
    <source>
        <strain evidence="2 3">DSM 23520</strain>
    </source>
</reference>
<dbReference type="CDD" id="cd00077">
    <property type="entry name" value="HDc"/>
    <property type="match status" value="1"/>
</dbReference>
<keyword evidence="3" id="KW-1185">Reference proteome</keyword>
<dbReference type="InterPro" id="IPR003607">
    <property type="entry name" value="HD/PDEase_dom"/>
</dbReference>
<dbReference type="PROSITE" id="PS51832">
    <property type="entry name" value="HD_GYP"/>
    <property type="match status" value="1"/>
</dbReference>
<evidence type="ECO:0000313" key="2">
    <source>
        <dbReference type="EMBL" id="MET3683817.1"/>
    </source>
</evidence>
<feature type="domain" description="HD-GYP" evidence="1">
    <location>
        <begin position="118"/>
        <end position="312"/>
    </location>
</feature>
<name>A0ABV2KW57_9BACI</name>
<evidence type="ECO:0000313" key="3">
    <source>
        <dbReference type="Proteomes" id="UP001549167"/>
    </source>
</evidence>